<evidence type="ECO:0000313" key="1">
    <source>
        <dbReference type="EMBL" id="MDO2409001.1"/>
    </source>
</evidence>
<comment type="caution">
    <text evidence="1">The sequence shown here is derived from an EMBL/GenBank/DDBJ whole genome shotgun (WGS) entry which is preliminary data.</text>
</comment>
<name>A0ABT8T9Q3_9BACT</name>
<dbReference type="EMBL" id="JAULJQ010000002">
    <property type="protein sequence ID" value="MDO2409001.1"/>
    <property type="molecule type" value="Genomic_DNA"/>
</dbReference>
<dbReference type="Proteomes" id="UP001171111">
    <property type="component" value="Unassembled WGS sequence"/>
</dbReference>
<organism evidence="1 2">
    <name type="scientific">Campylobacter magnus</name>
    <dbReference type="NCBI Taxonomy" id="3026462"/>
    <lineage>
        <taxon>Bacteria</taxon>
        <taxon>Pseudomonadati</taxon>
        <taxon>Campylobacterota</taxon>
        <taxon>Epsilonproteobacteria</taxon>
        <taxon>Campylobacterales</taxon>
        <taxon>Campylobacteraceae</taxon>
        <taxon>Campylobacter</taxon>
    </lineage>
</organism>
<accession>A0ABT8T9Q3</accession>
<proteinExistence type="predicted"/>
<reference evidence="1 2" key="1">
    <citation type="submission" date="2023-06" db="EMBL/GenBank/DDBJ databases">
        <title>Campylobacter magnum sp. nov., isolated from cecal contents of domestic pigs (Sus scrofa domesticus).</title>
        <authorList>
            <person name="Papic B."/>
            <person name="Gruntar I."/>
        </authorList>
    </citation>
    <scope>NUCLEOTIDE SEQUENCE [LARGE SCALE GENOMIC DNA]</scope>
    <source>
        <strain evidence="2">34484-21</strain>
    </source>
</reference>
<evidence type="ECO:0000313" key="2">
    <source>
        <dbReference type="Proteomes" id="UP001171111"/>
    </source>
</evidence>
<dbReference type="RefSeq" id="WP_302243780.1">
    <property type="nucleotide sequence ID" value="NZ_JAULJQ010000002.1"/>
</dbReference>
<sequence>MLRVFVLALLGCTFSLSKPLSEVIKDIEISGEARYCFKSNSYKKERNKKILQDTLKKESCN</sequence>
<gene>
    <name evidence="1" type="ORF">Q2362_02660</name>
</gene>
<keyword evidence="2" id="KW-1185">Reference proteome</keyword>
<evidence type="ECO:0008006" key="3">
    <source>
        <dbReference type="Google" id="ProtNLM"/>
    </source>
</evidence>
<protein>
    <recommendedName>
        <fullName evidence="3">Lipoprotein</fullName>
    </recommendedName>
</protein>